<name>A0A0F9GN08_9ZZZZ</name>
<feature type="non-terminal residue" evidence="2">
    <location>
        <position position="1"/>
    </location>
</feature>
<dbReference type="SUPFAM" id="SSF51294">
    <property type="entry name" value="Hedgehog/intein (Hint) domain"/>
    <property type="match status" value="1"/>
</dbReference>
<dbReference type="GO" id="GO:0016887">
    <property type="term" value="F:ATP hydrolysis activity"/>
    <property type="evidence" value="ECO:0007669"/>
    <property type="project" value="InterPro"/>
</dbReference>
<dbReference type="InterPro" id="IPR003959">
    <property type="entry name" value="ATPase_AAA_core"/>
</dbReference>
<dbReference type="SUPFAM" id="SSF52540">
    <property type="entry name" value="P-loop containing nucleoside triphosphate hydrolases"/>
    <property type="match status" value="1"/>
</dbReference>
<dbReference type="AlphaFoldDB" id="A0A0F9GN08"/>
<dbReference type="InterPro" id="IPR036844">
    <property type="entry name" value="Hint_dom_sf"/>
</dbReference>
<evidence type="ECO:0000313" key="2">
    <source>
        <dbReference type="EMBL" id="KKL70785.1"/>
    </source>
</evidence>
<dbReference type="GO" id="GO:0005524">
    <property type="term" value="F:ATP binding"/>
    <property type="evidence" value="ECO:0007669"/>
    <property type="project" value="InterPro"/>
</dbReference>
<dbReference type="PANTHER" id="PTHR23074:SF83">
    <property type="entry name" value="VACUOLAR PROTEIN SORTING-ASSOCIATED PROTEIN 4A"/>
    <property type="match status" value="1"/>
</dbReference>
<feature type="domain" description="ATPase AAA-type core" evidence="1">
    <location>
        <begin position="562"/>
        <end position="678"/>
    </location>
</feature>
<dbReference type="InterPro" id="IPR027417">
    <property type="entry name" value="P-loop_NTPase"/>
</dbReference>
<comment type="caution">
    <text evidence="2">The sequence shown here is derived from an EMBL/GenBank/DDBJ whole genome shotgun (WGS) entry which is preliminary data.</text>
</comment>
<feature type="non-terminal residue" evidence="2">
    <location>
        <position position="679"/>
    </location>
</feature>
<dbReference type="EMBL" id="LAZR01025793">
    <property type="protein sequence ID" value="KKL70785.1"/>
    <property type="molecule type" value="Genomic_DNA"/>
</dbReference>
<dbReference type="Pfam" id="PF00004">
    <property type="entry name" value="AAA"/>
    <property type="match status" value="1"/>
</dbReference>
<organism evidence="2">
    <name type="scientific">marine sediment metagenome</name>
    <dbReference type="NCBI Taxonomy" id="412755"/>
    <lineage>
        <taxon>unclassified sequences</taxon>
        <taxon>metagenomes</taxon>
        <taxon>ecological metagenomes</taxon>
    </lineage>
</organism>
<gene>
    <name evidence="2" type="ORF">LCGC14_2101440</name>
</gene>
<proteinExistence type="predicted"/>
<dbReference type="InterPro" id="IPR050304">
    <property type="entry name" value="MT-severing_AAA_ATPase"/>
</dbReference>
<sequence>VEAPFKSYGKQDVFAITLKQRNQIKVIHATKDHRWFVYRYSGEWLKKKANFGRRAEVRTQDLLSGQILIQTKPRGKENIQPSIVGIQHGLVWGDGTHGGGRITSTLSLFGNKDKELLRFFVEHPRREIRQSVGGVEITNLPYHFKSLVCVSKSSCIIRSSNRSSIERVREVGHILGIETSQITEAVSSGYKPSIMYTTILKAADLTEEFFLLAKHRSRFNNVSNRYHFYWRVVSVKPAGREEVFCCTVPETGCFCLEDFIITGNCFAIPGPKGSWLVYRFAKGTAEHKLWSQDDVGWTWCRYNWQPNLRQAALALGGIEDERGNYVFTTTEDAQKTVETIGSKLLLPEGNKYEGRQTILRRHKDGRLVVELDKYEGDEGFVGDWLELEKKKRWVRIYNINTNSAEEERDYSEFDSLTRSVRTPANTDAGWMIRTSGAWVRSPASNVVRVLRAVAPSCDDSKIMGTAILNQWTLVNMPFHEEHPGGRQWNYGSAQFKYKPADTKEPVHPHWDKILSNIGQDLDHTIKQTEWCKKWNIHDGKDYLTAWIACMFREPFEPLPYLFIYGVQGCGKTILAAATASEIDGYFVNVDAASMMSKWLGEAEKNVSKLFKMAHALNEKEGKPVILFIDEVDSLLGSRNSEIGGEIRTKNQFLSEMDGVNSKGKDVKLYVIGATNKPWS</sequence>
<dbReference type="PANTHER" id="PTHR23074">
    <property type="entry name" value="AAA DOMAIN-CONTAINING"/>
    <property type="match status" value="1"/>
</dbReference>
<evidence type="ECO:0000259" key="1">
    <source>
        <dbReference type="Pfam" id="PF00004"/>
    </source>
</evidence>
<dbReference type="Gene3D" id="3.40.50.300">
    <property type="entry name" value="P-loop containing nucleotide triphosphate hydrolases"/>
    <property type="match status" value="1"/>
</dbReference>
<accession>A0A0F9GN08</accession>
<reference evidence="2" key="1">
    <citation type="journal article" date="2015" name="Nature">
        <title>Complex archaea that bridge the gap between prokaryotes and eukaryotes.</title>
        <authorList>
            <person name="Spang A."/>
            <person name="Saw J.H."/>
            <person name="Jorgensen S.L."/>
            <person name="Zaremba-Niedzwiedzka K."/>
            <person name="Martijn J."/>
            <person name="Lind A.E."/>
            <person name="van Eijk R."/>
            <person name="Schleper C."/>
            <person name="Guy L."/>
            <person name="Ettema T.J."/>
        </authorList>
    </citation>
    <scope>NUCLEOTIDE SEQUENCE</scope>
</reference>
<dbReference type="Gene3D" id="2.170.16.10">
    <property type="entry name" value="Hedgehog/Intein (Hint) domain"/>
    <property type="match status" value="1"/>
</dbReference>
<protein>
    <recommendedName>
        <fullName evidence="1">ATPase AAA-type core domain-containing protein</fullName>
    </recommendedName>
</protein>